<dbReference type="Proteomes" id="UP001198806">
    <property type="component" value="Unassembled WGS sequence"/>
</dbReference>
<proteinExistence type="predicted"/>
<comment type="caution">
    <text evidence="1">The sequence shown here is derived from an EMBL/GenBank/DDBJ whole genome shotgun (WGS) entry which is preliminary data.</text>
</comment>
<evidence type="ECO:0000313" key="2">
    <source>
        <dbReference type="Proteomes" id="UP001198806"/>
    </source>
</evidence>
<protein>
    <submittedName>
        <fullName evidence="1">Uncharacterized protein</fullName>
    </submittedName>
</protein>
<dbReference type="AlphaFoldDB" id="A0AAP2VHY8"/>
<organism evidence="1 2">
    <name type="scientific">Parabacteroides distasonis</name>
    <dbReference type="NCBI Taxonomy" id="823"/>
    <lineage>
        <taxon>Bacteria</taxon>
        <taxon>Pseudomonadati</taxon>
        <taxon>Bacteroidota</taxon>
        <taxon>Bacteroidia</taxon>
        <taxon>Bacteroidales</taxon>
        <taxon>Tannerellaceae</taxon>
        <taxon>Parabacteroides</taxon>
    </lineage>
</organism>
<evidence type="ECO:0000313" key="1">
    <source>
        <dbReference type="EMBL" id="MCB6516300.1"/>
    </source>
</evidence>
<dbReference type="RefSeq" id="WP_134915242.1">
    <property type="nucleotide sequence ID" value="NZ_JAHOOC010000004.1"/>
</dbReference>
<reference evidence="1" key="1">
    <citation type="submission" date="2021-10" db="EMBL/GenBank/DDBJ databases">
        <title>Collection of gut derived symbiotic bacterial strains cultured from healthy donors.</title>
        <authorList>
            <person name="Lin H."/>
            <person name="Littmann E."/>
            <person name="Kohout C."/>
            <person name="Pamer E.G."/>
        </authorList>
    </citation>
    <scope>NUCLEOTIDE SEQUENCE</scope>
    <source>
        <strain evidence="1">DFI.2.94</strain>
    </source>
</reference>
<dbReference type="EMBL" id="JAJCNI010000001">
    <property type="protein sequence ID" value="MCB6516300.1"/>
    <property type="molecule type" value="Genomic_DNA"/>
</dbReference>
<name>A0AAP2VHY8_PARDI</name>
<accession>A0AAP2VHY8</accession>
<gene>
    <name evidence="1" type="ORF">LI194_00625</name>
</gene>
<sequence>MSLLDEVLTEAKRHHVSITYAAQMAGVHRRNIYNAKLHGRTDIDQMLPAERKHLIAIQRLCKEQEKENQRIKRRYGSKR</sequence>